<organism evidence="2 3">
    <name type="scientific">Candidatus Neomicrothrix parvicella RN1</name>
    <dbReference type="NCBI Taxonomy" id="1229780"/>
    <lineage>
        <taxon>Bacteria</taxon>
        <taxon>Bacillati</taxon>
        <taxon>Actinomycetota</taxon>
        <taxon>Acidimicrobiia</taxon>
        <taxon>Acidimicrobiales</taxon>
        <taxon>Microthrixaceae</taxon>
        <taxon>Candidatus Neomicrothrix</taxon>
    </lineage>
</organism>
<dbReference type="eggNOG" id="COG1075">
    <property type="taxonomic scope" value="Bacteria"/>
</dbReference>
<dbReference type="InterPro" id="IPR055803">
    <property type="entry name" value="DUF7379"/>
</dbReference>
<evidence type="ECO:0000313" key="2">
    <source>
        <dbReference type="EMBL" id="CCM62697.1"/>
    </source>
</evidence>
<dbReference type="InterPro" id="IPR029058">
    <property type="entry name" value="AB_hydrolase_fold"/>
</dbReference>
<dbReference type="Pfam" id="PF24096">
    <property type="entry name" value="DUF7379"/>
    <property type="match status" value="1"/>
</dbReference>
<evidence type="ECO:0000259" key="1">
    <source>
        <dbReference type="Pfam" id="PF24096"/>
    </source>
</evidence>
<dbReference type="AlphaFoldDB" id="R4Z259"/>
<dbReference type="SUPFAM" id="SSF53474">
    <property type="entry name" value="alpha/beta-Hydrolases"/>
    <property type="match status" value="1"/>
</dbReference>
<dbReference type="RefSeq" id="WP_012224297.1">
    <property type="nucleotide sequence ID" value="NZ_HG422565.1"/>
</dbReference>
<dbReference type="OrthoDB" id="8773014at2"/>
<dbReference type="EMBL" id="CANL01000005">
    <property type="protein sequence ID" value="CCM62697.1"/>
    <property type="molecule type" value="Genomic_DNA"/>
</dbReference>
<protein>
    <recommendedName>
        <fullName evidence="1">DUF7379 domain-containing protein</fullName>
    </recommendedName>
</protein>
<name>R4Z259_9ACTN</name>
<evidence type="ECO:0000313" key="3">
    <source>
        <dbReference type="Proteomes" id="UP000018291"/>
    </source>
</evidence>
<reference evidence="2 3" key="1">
    <citation type="journal article" date="2013" name="ISME J.">
        <title>Metabolic model for the filamentous 'Candidatus Microthrix parvicella' based on genomic and metagenomic analyses.</title>
        <authorList>
            <person name="Jon McIlroy S."/>
            <person name="Kristiansen R."/>
            <person name="Albertsen M."/>
            <person name="Michael Karst S."/>
            <person name="Rossetti S."/>
            <person name="Lund Nielsen J."/>
            <person name="Tandoi V."/>
            <person name="James Seviour R."/>
            <person name="Nielsen P.H."/>
        </authorList>
    </citation>
    <scope>NUCLEOTIDE SEQUENCE [LARGE SCALE GENOMIC DNA]</scope>
    <source>
        <strain evidence="2 3">RN1</strain>
    </source>
</reference>
<dbReference type="STRING" id="1229780.BN381_130255"/>
<sequence length="505" mass="53683">MSHTTDIKPDEEVKYGKLSVRSIGVSGKVEVHDTTPFGLRAAGARQFSESLDSALAEAEMKVLHEIDLKGLTTSAGHATGRRAVTGGRAVAVSVPVVNEATGLFQVAVVEDELGAVTFHVGERDRPRVDRGVPTTTFTFPQHQSEGPTSPAGKRGVGSWLANKAVKIFLFKVAEVAGKKLGEAIVEHWEAKHHRHRFRRVGLADIKNDVELDCNEADWWKLAEGRSLLFIHGTNSRTNLGLGSLKAETISSLHNAYGERLFAFDHPTLSATPLDNLRWIAANLPQGVNLEVDIICHSRGGLVARALHECPEAAGLAAGRIKIGKVVMVATPNDGTVYADPDHALAFLDVLVTAEKMIPDNPVTPIIASSLAVLKQVACGAANGLVGLMSMNREGEFLATLNGGVADRTGYRALGADFEPVPGTGIATVLKDSAADLLFGSDANDLVVPTEGSFKVGDGSAFEISGENHHRFAPAAGVNHSTFWTDNLANTTMLDWLDIEGGGPLV</sequence>
<dbReference type="Proteomes" id="UP000018291">
    <property type="component" value="Unassembled WGS sequence"/>
</dbReference>
<dbReference type="HOGENOM" id="CLU_560002_0_0_11"/>
<comment type="caution">
    <text evidence="2">The sequence shown here is derived from an EMBL/GenBank/DDBJ whole genome shotgun (WGS) entry which is preliminary data.</text>
</comment>
<gene>
    <name evidence="2" type="ORF">BN381_130255</name>
</gene>
<accession>R4Z259</accession>
<proteinExistence type="predicted"/>
<dbReference type="Gene3D" id="3.40.50.1820">
    <property type="entry name" value="alpha/beta hydrolase"/>
    <property type="match status" value="1"/>
</dbReference>
<feature type="domain" description="DUF7379" evidence="1">
    <location>
        <begin position="227"/>
        <end position="401"/>
    </location>
</feature>
<keyword evidence="3" id="KW-1185">Reference proteome</keyword>